<organism evidence="2 3">
    <name type="scientific">Polarella glacialis</name>
    <name type="common">Dinoflagellate</name>
    <dbReference type="NCBI Taxonomy" id="89957"/>
    <lineage>
        <taxon>Eukaryota</taxon>
        <taxon>Sar</taxon>
        <taxon>Alveolata</taxon>
        <taxon>Dinophyceae</taxon>
        <taxon>Suessiales</taxon>
        <taxon>Suessiaceae</taxon>
        <taxon>Polarella</taxon>
    </lineage>
</organism>
<dbReference type="InterPro" id="IPR052298">
    <property type="entry name" value="ZMYND10"/>
</dbReference>
<reference evidence="2" key="1">
    <citation type="submission" date="2021-02" db="EMBL/GenBank/DDBJ databases">
        <authorList>
            <person name="Dougan E. K."/>
            <person name="Rhodes N."/>
            <person name="Thang M."/>
            <person name="Chan C."/>
        </authorList>
    </citation>
    <scope>NUCLEOTIDE SEQUENCE</scope>
</reference>
<dbReference type="GO" id="GO:0005737">
    <property type="term" value="C:cytoplasm"/>
    <property type="evidence" value="ECO:0007669"/>
    <property type="project" value="TreeGrafter"/>
</dbReference>
<evidence type="ECO:0000256" key="1">
    <source>
        <dbReference type="SAM" id="MobiDB-lite"/>
    </source>
</evidence>
<dbReference type="EMBL" id="CAJNNV010003519">
    <property type="protein sequence ID" value="CAE8589156.1"/>
    <property type="molecule type" value="Genomic_DNA"/>
</dbReference>
<dbReference type="OMA" id="CKPEAHA"/>
<dbReference type="AlphaFoldDB" id="A0A813DRJ5"/>
<evidence type="ECO:0000313" key="3">
    <source>
        <dbReference type="Proteomes" id="UP000654075"/>
    </source>
</evidence>
<feature type="non-terminal residue" evidence="2">
    <location>
        <position position="1"/>
    </location>
</feature>
<dbReference type="Proteomes" id="UP000654075">
    <property type="component" value="Unassembled WGS sequence"/>
</dbReference>
<protein>
    <submittedName>
        <fullName evidence="2">Uncharacterized protein</fullName>
    </submittedName>
</protein>
<comment type="caution">
    <text evidence="2">The sequence shown here is derived from an EMBL/GenBank/DDBJ whole genome shotgun (WGS) entry which is preliminary data.</text>
</comment>
<feature type="region of interest" description="Disordered" evidence="1">
    <location>
        <begin position="405"/>
        <end position="425"/>
    </location>
</feature>
<proteinExistence type="predicted"/>
<gene>
    <name evidence="2" type="ORF">PGLA1383_LOCUS7932</name>
</gene>
<feature type="non-terminal residue" evidence="2">
    <location>
        <position position="541"/>
    </location>
</feature>
<accession>A0A813DRJ5</accession>
<evidence type="ECO:0000313" key="2">
    <source>
        <dbReference type="EMBL" id="CAE8589156.1"/>
    </source>
</evidence>
<dbReference type="OrthoDB" id="432970at2759"/>
<name>A0A813DRJ5_POLGL</name>
<dbReference type="PANTHER" id="PTHR13244:SF7">
    <property type="entry name" value="ZINC FINGER MYND DOMAIN-CONTAINING PROTEIN 10"/>
    <property type="match status" value="1"/>
</dbReference>
<keyword evidence="3" id="KW-1185">Reference proteome</keyword>
<dbReference type="PANTHER" id="PTHR13244">
    <property type="entry name" value="ZINC FINGER MYND DOMAIN CONTAINING PROTEIN 10"/>
    <property type="match status" value="1"/>
</dbReference>
<sequence>AGGLDDCDLPCFEDLTPFEVEYFVQDLEEFKLEQVGNSRWLTQHERVEKLNWTAHNQAKEGLDEYVVDQFNTQEKAVTLIYDLMLIEVWKEKVWPLLKAKIAKFSSLRTYIPVYHEASVSNLLEVCLFHRTTCEEAGDALVDLVDYCVRKLRYLLCVPNDELVRQVASAKEVTEWNDVRVLDEQFTESEFQVCMCVISIIRFLTDHRVAIPLAVTTRLLETHDVLLLLVPLMEKAPWVRKNRLNGKIEKFEEHKWQVVEADDEGRLPKLQTQVWLSIYNLVMDPECRSRYEMTSFRRENLLRLRRYINEVVVDQLPPLTNLHRTLEELSISGQFTGAGQSAAPSPFVVELVAEVREALVRTYEGRWQEVADQQLKEVFVKETPDELKRLGQMISIPKEFFDDGPNPFLDGPGDANGSDGAKSSMEGKAWEAITSLPTVRSTASFFAAASGLDSPIDEVLVLSAPPQPVPTAGGRLKLELRRSRTGQLGRSGGARSRAAANADLLAQRAASEEEDFLLAIDADGMPETDVQTLHYVSQKGAA</sequence>